<dbReference type="Gene3D" id="1.20.120.20">
    <property type="entry name" value="Apolipoprotein"/>
    <property type="match status" value="1"/>
</dbReference>
<evidence type="ECO:0000256" key="1">
    <source>
        <dbReference type="SAM" id="SignalP"/>
    </source>
</evidence>
<feature type="signal peptide" evidence="1">
    <location>
        <begin position="1"/>
        <end position="18"/>
    </location>
</feature>
<name>A0AAV6H1V5_9TELE</name>
<organism evidence="2 3">
    <name type="scientific">Alosa alosa</name>
    <name type="common">allis shad</name>
    <dbReference type="NCBI Taxonomy" id="278164"/>
    <lineage>
        <taxon>Eukaryota</taxon>
        <taxon>Metazoa</taxon>
        <taxon>Chordata</taxon>
        <taxon>Craniata</taxon>
        <taxon>Vertebrata</taxon>
        <taxon>Euteleostomi</taxon>
        <taxon>Actinopterygii</taxon>
        <taxon>Neopterygii</taxon>
        <taxon>Teleostei</taxon>
        <taxon>Clupei</taxon>
        <taxon>Clupeiformes</taxon>
        <taxon>Clupeoidei</taxon>
        <taxon>Clupeidae</taxon>
        <taxon>Alosa</taxon>
    </lineage>
</organism>
<keyword evidence="3" id="KW-1185">Reference proteome</keyword>
<dbReference type="Proteomes" id="UP000823561">
    <property type="component" value="Chromosome 5"/>
</dbReference>
<accession>A0AAV6H1V5</accession>
<dbReference type="SUPFAM" id="SSF58113">
    <property type="entry name" value="Apolipoprotein A-I"/>
    <property type="match status" value="1"/>
</dbReference>
<gene>
    <name evidence="2" type="ORF">AALO_G00070020</name>
</gene>
<sequence length="184" mass="20982">MKQLAYLVLTLFVGICQSRSPEDFDPEWDNVHEDYDFGWRSDMWKLMQKNALSKTISDKVSESVKAIDRYSAILGRTAGSMFYDLGSEVEQEGQHLVSEVERHVEKTVPKLRTQAETFARDVQQLNATLEDIQKKAIVVVQDFHGQLTQSAQNIRKKTESFIGSIAQSMQSHLATVWESLKKAN</sequence>
<feature type="chain" id="PRO_5043955558" description="Apolipoprotein E" evidence="1">
    <location>
        <begin position="19"/>
        <end position="184"/>
    </location>
</feature>
<comment type="caution">
    <text evidence="2">The sequence shown here is derived from an EMBL/GenBank/DDBJ whole genome shotgun (WGS) entry which is preliminary data.</text>
</comment>
<dbReference type="AlphaFoldDB" id="A0AAV6H1V5"/>
<proteinExistence type="predicted"/>
<reference evidence="2" key="1">
    <citation type="submission" date="2020-10" db="EMBL/GenBank/DDBJ databases">
        <title>Chromosome-scale genome assembly of the Allis shad, Alosa alosa.</title>
        <authorList>
            <person name="Margot Z."/>
            <person name="Christophe K."/>
            <person name="Cabau C."/>
            <person name="Louis A."/>
            <person name="Berthelot C."/>
            <person name="Parey E."/>
            <person name="Roest Crollius H."/>
            <person name="Montfort J."/>
            <person name="Robinson-Rechavi M."/>
            <person name="Bucao C."/>
            <person name="Bouchez O."/>
            <person name="Gislard M."/>
            <person name="Lluch J."/>
            <person name="Milhes M."/>
            <person name="Lampietro C."/>
            <person name="Lopez Roques C."/>
            <person name="Donnadieu C."/>
            <person name="Braasch I."/>
            <person name="Desvignes T."/>
            <person name="Postlethwait J."/>
            <person name="Bobe J."/>
            <person name="Guiguen Y."/>
        </authorList>
    </citation>
    <scope>NUCLEOTIDE SEQUENCE</scope>
    <source>
        <strain evidence="2">M-15738</strain>
        <tissue evidence="2">Blood</tissue>
    </source>
</reference>
<keyword evidence="1" id="KW-0732">Signal</keyword>
<protein>
    <recommendedName>
        <fullName evidence="4">Apolipoprotein E</fullName>
    </recommendedName>
</protein>
<evidence type="ECO:0000313" key="3">
    <source>
        <dbReference type="Proteomes" id="UP000823561"/>
    </source>
</evidence>
<evidence type="ECO:0008006" key="4">
    <source>
        <dbReference type="Google" id="ProtNLM"/>
    </source>
</evidence>
<dbReference type="EMBL" id="JADWDJ010000005">
    <property type="protein sequence ID" value="KAG5281328.1"/>
    <property type="molecule type" value="Genomic_DNA"/>
</dbReference>
<evidence type="ECO:0000313" key="2">
    <source>
        <dbReference type="EMBL" id="KAG5281328.1"/>
    </source>
</evidence>